<evidence type="ECO:0000313" key="3">
    <source>
        <dbReference type="Proteomes" id="UP001341840"/>
    </source>
</evidence>
<sequence length="107" mass="12175">MSRVITIFGQRCFSRSVLRCLHFHVSNMESAFFLFLFSNLSFCIAMGGGRWVMTDLSANLAEKLRFKGKMQNPVFFMMGEEQTYNAVSIGLAPLFWLFGCHGRSSLT</sequence>
<keyword evidence="1" id="KW-0812">Transmembrane</keyword>
<reference evidence="2 3" key="1">
    <citation type="journal article" date="2023" name="Plants (Basel)">
        <title>Bridging the Gap: Combining Genomics and Transcriptomics Approaches to Understand Stylosanthes scabra, an Orphan Legume from the Brazilian Caatinga.</title>
        <authorList>
            <person name="Ferreira-Neto J.R.C."/>
            <person name="da Silva M.D."/>
            <person name="Binneck E."/>
            <person name="de Melo N.F."/>
            <person name="da Silva R.H."/>
            <person name="de Melo A.L.T.M."/>
            <person name="Pandolfi V."/>
            <person name="Bustamante F.O."/>
            <person name="Brasileiro-Vidal A.C."/>
            <person name="Benko-Iseppon A.M."/>
        </authorList>
    </citation>
    <scope>NUCLEOTIDE SEQUENCE [LARGE SCALE GENOMIC DNA]</scope>
    <source>
        <tissue evidence="2">Leaves</tissue>
    </source>
</reference>
<proteinExistence type="predicted"/>
<protein>
    <submittedName>
        <fullName evidence="2">Uncharacterized protein</fullName>
    </submittedName>
</protein>
<comment type="caution">
    <text evidence="2">The sequence shown here is derived from an EMBL/GenBank/DDBJ whole genome shotgun (WGS) entry which is preliminary data.</text>
</comment>
<evidence type="ECO:0000313" key="2">
    <source>
        <dbReference type="EMBL" id="MED6145892.1"/>
    </source>
</evidence>
<organism evidence="2 3">
    <name type="scientific">Stylosanthes scabra</name>
    <dbReference type="NCBI Taxonomy" id="79078"/>
    <lineage>
        <taxon>Eukaryota</taxon>
        <taxon>Viridiplantae</taxon>
        <taxon>Streptophyta</taxon>
        <taxon>Embryophyta</taxon>
        <taxon>Tracheophyta</taxon>
        <taxon>Spermatophyta</taxon>
        <taxon>Magnoliopsida</taxon>
        <taxon>eudicotyledons</taxon>
        <taxon>Gunneridae</taxon>
        <taxon>Pentapetalae</taxon>
        <taxon>rosids</taxon>
        <taxon>fabids</taxon>
        <taxon>Fabales</taxon>
        <taxon>Fabaceae</taxon>
        <taxon>Papilionoideae</taxon>
        <taxon>50 kb inversion clade</taxon>
        <taxon>dalbergioids sensu lato</taxon>
        <taxon>Dalbergieae</taxon>
        <taxon>Pterocarpus clade</taxon>
        <taxon>Stylosanthes</taxon>
    </lineage>
</organism>
<feature type="transmembrane region" description="Helical" evidence="1">
    <location>
        <begin position="74"/>
        <end position="98"/>
    </location>
</feature>
<keyword evidence="3" id="KW-1185">Reference proteome</keyword>
<keyword evidence="1" id="KW-1133">Transmembrane helix</keyword>
<evidence type="ECO:0000256" key="1">
    <source>
        <dbReference type="SAM" id="Phobius"/>
    </source>
</evidence>
<dbReference type="EMBL" id="JASCZI010090740">
    <property type="protein sequence ID" value="MED6145892.1"/>
    <property type="molecule type" value="Genomic_DNA"/>
</dbReference>
<name>A0ABU6TAZ8_9FABA</name>
<keyword evidence="1" id="KW-0472">Membrane</keyword>
<feature type="transmembrane region" description="Helical" evidence="1">
    <location>
        <begin position="31"/>
        <end position="53"/>
    </location>
</feature>
<gene>
    <name evidence="2" type="ORF">PIB30_029376</name>
</gene>
<dbReference type="Proteomes" id="UP001341840">
    <property type="component" value="Unassembled WGS sequence"/>
</dbReference>
<accession>A0ABU6TAZ8</accession>